<evidence type="ECO:0000256" key="5">
    <source>
        <dbReference type="ARBA" id="ARBA00023077"/>
    </source>
</evidence>
<dbReference type="Pfam" id="PF00593">
    <property type="entry name" value="TonB_dep_Rec_b-barrel"/>
    <property type="match status" value="1"/>
</dbReference>
<dbReference type="InterPro" id="IPR000531">
    <property type="entry name" value="Beta-barrel_TonB"/>
</dbReference>
<evidence type="ECO:0000256" key="1">
    <source>
        <dbReference type="ARBA" id="ARBA00004571"/>
    </source>
</evidence>
<keyword evidence="6 8" id="KW-0472">Membrane</keyword>
<evidence type="ECO:0000256" key="9">
    <source>
        <dbReference type="RuleBase" id="RU003357"/>
    </source>
</evidence>
<proteinExistence type="inferred from homology"/>
<dbReference type="InterPro" id="IPR012910">
    <property type="entry name" value="Plug_dom"/>
</dbReference>
<organism evidence="12 13">
    <name type="scientific">Thalassotalea nanhaiensis</name>
    <dbReference type="NCBI Taxonomy" id="3065648"/>
    <lineage>
        <taxon>Bacteria</taxon>
        <taxon>Pseudomonadati</taxon>
        <taxon>Pseudomonadota</taxon>
        <taxon>Gammaproteobacteria</taxon>
        <taxon>Alteromonadales</taxon>
        <taxon>Colwelliaceae</taxon>
        <taxon>Thalassotalea</taxon>
    </lineage>
</organism>
<keyword evidence="2 8" id="KW-0813">Transport</keyword>
<protein>
    <submittedName>
        <fullName evidence="12">TonB-dependent receptor</fullName>
    </submittedName>
</protein>
<dbReference type="InterPro" id="IPR037066">
    <property type="entry name" value="Plug_dom_sf"/>
</dbReference>
<evidence type="ECO:0000256" key="7">
    <source>
        <dbReference type="ARBA" id="ARBA00023237"/>
    </source>
</evidence>
<dbReference type="Gene3D" id="2.170.130.10">
    <property type="entry name" value="TonB-dependent receptor, plug domain"/>
    <property type="match status" value="1"/>
</dbReference>
<name>A0ABY9TNY0_9GAMM</name>
<dbReference type="RefSeq" id="WP_348389410.1">
    <property type="nucleotide sequence ID" value="NZ_CP134146.1"/>
</dbReference>
<keyword evidence="12" id="KW-0675">Receptor</keyword>
<dbReference type="Gene3D" id="2.40.170.20">
    <property type="entry name" value="TonB-dependent receptor, beta-barrel domain"/>
    <property type="match status" value="1"/>
</dbReference>
<evidence type="ECO:0000256" key="8">
    <source>
        <dbReference type="PROSITE-ProRule" id="PRU01360"/>
    </source>
</evidence>
<accession>A0ABY9TNY0</accession>
<dbReference type="PANTHER" id="PTHR47234">
    <property type="match status" value="1"/>
</dbReference>
<evidence type="ECO:0000313" key="12">
    <source>
        <dbReference type="EMBL" id="WNC70269.1"/>
    </source>
</evidence>
<feature type="domain" description="TonB-dependent receptor-like beta-barrel" evidence="10">
    <location>
        <begin position="402"/>
        <end position="977"/>
    </location>
</feature>
<keyword evidence="7 8" id="KW-0998">Cell outer membrane</keyword>
<evidence type="ECO:0000256" key="2">
    <source>
        <dbReference type="ARBA" id="ARBA00022448"/>
    </source>
</evidence>
<keyword evidence="13" id="KW-1185">Reference proteome</keyword>
<evidence type="ECO:0000259" key="11">
    <source>
        <dbReference type="Pfam" id="PF07715"/>
    </source>
</evidence>
<dbReference type="InterPro" id="IPR039426">
    <property type="entry name" value="TonB-dep_rcpt-like"/>
</dbReference>
<keyword evidence="4 8" id="KW-0812">Transmembrane</keyword>
<dbReference type="InterPro" id="IPR036942">
    <property type="entry name" value="Beta-barrel_TonB_sf"/>
</dbReference>
<dbReference type="PROSITE" id="PS52016">
    <property type="entry name" value="TONB_DEPENDENT_REC_3"/>
    <property type="match status" value="1"/>
</dbReference>
<gene>
    <name evidence="12" type="ORF">RI845_09040</name>
</gene>
<evidence type="ECO:0000313" key="13">
    <source>
        <dbReference type="Proteomes" id="UP001248581"/>
    </source>
</evidence>
<dbReference type="EMBL" id="CP134146">
    <property type="protein sequence ID" value="WNC70269.1"/>
    <property type="molecule type" value="Genomic_DNA"/>
</dbReference>
<keyword evidence="3 8" id="KW-1134">Transmembrane beta strand</keyword>
<dbReference type="Pfam" id="PF07715">
    <property type="entry name" value="Plug"/>
    <property type="match status" value="1"/>
</dbReference>
<evidence type="ECO:0000256" key="6">
    <source>
        <dbReference type="ARBA" id="ARBA00023136"/>
    </source>
</evidence>
<evidence type="ECO:0000259" key="10">
    <source>
        <dbReference type="Pfam" id="PF00593"/>
    </source>
</evidence>
<evidence type="ECO:0000256" key="3">
    <source>
        <dbReference type="ARBA" id="ARBA00022452"/>
    </source>
</evidence>
<keyword evidence="5 9" id="KW-0798">TonB box</keyword>
<comment type="subcellular location">
    <subcellularLocation>
        <location evidence="1 8">Cell outer membrane</location>
        <topology evidence="1 8">Multi-pass membrane protein</topology>
    </subcellularLocation>
</comment>
<reference evidence="13" key="1">
    <citation type="submission" date="2023-09" db="EMBL/GenBank/DDBJ databases">
        <authorList>
            <person name="Li S."/>
            <person name="Li X."/>
            <person name="Zhang C."/>
            <person name="Zhao Z."/>
        </authorList>
    </citation>
    <scope>NUCLEOTIDE SEQUENCE [LARGE SCALE GENOMIC DNA]</scope>
    <source>
        <strain evidence="13">SQ345</strain>
    </source>
</reference>
<feature type="domain" description="TonB-dependent receptor plug" evidence="11">
    <location>
        <begin position="72"/>
        <end position="185"/>
    </location>
</feature>
<evidence type="ECO:0000256" key="4">
    <source>
        <dbReference type="ARBA" id="ARBA00022692"/>
    </source>
</evidence>
<sequence length="1019" mass="112123">MKKNLITLAIQSAIIGGTTLLAPQAIAEEEQSINRVVQESKTTENKDALTQDDDVEKITVTGSRLRRDSFSVATPLVTVSKEAILDTGLGSLSEVLVDEVPAISESSSNMNTQSSVSATGLSTVNLRNLGTDRTLTLIDGRRVVSNSYSGNYVSLSTIPTGMVEKVEVITGGASAAYGSDAIAGVVNIITQQNKEGFEFQVRGGETPEGGGREFTIDADYGTEFADGRGYMFVSSTWDRQFGIDVSDRDRSAVESSYDYNTSELCNEMNTVDGDQCMRDITKADWRERSDGTKGGVFEERSSFADGGFFYTADGLQTGWTEERDGINPYQWDKIKTPNDRLATAVKVDYELTDDITGSFQVQYSNNESVNVKSPEDEYEGAYVPIIDPETGELGRVRPGYISTDNPFAPAIIADNAGSSISWDRRFYEVGNVTTDNERETVRTWAGLQGTMFDGDWDWDLSVGYGKFEQNQRRLNELNTVRVSQALDSEYADDGVTIQCADEDARAAGCVPLNIFGEGSITPDMADWIRATPTIDTEIEQTNILGFIAGDLFDMPAGPVAAVFGAEYRKDKQTVSTDEGHQYGGITFNLVPSFTGDVDVYEAFAEFAFPLLKNKTFAKSLDAETSVRVADYSHEGIDLMSSYKLGLTWQPVEGYMIRGNFARAQRAPNITELLSPPRGDYDTYTDICDGTSATSTEAGHDNCRLEPGIAAQIAADPDFIFEDDNNGYGPGAGNENLKEETADTYTLGITMSPSFIDNFNIAIDYYNITVEDAISEIGNEELLAECYDSSIGFGDSNPFCADITRDDEGQIIEMLQRQINVGELKTSGYDIAIQYSLDLNDYGRLAFKGDMTHVIEHSESFEGNDGLVELDNNGQLDTGIFEDRASASLTWYKDGWRVRWSTKYKGPVVDAHDRVDDYKELFAENDANCAAGNEDCIENPETPKYLYYGSFIKHNVSVSYAFDFNKTEIRLFGGANNVFDNKGPFIPRTGDNYERGIGNYDSKYEGGVGRFVYLGTEVKF</sequence>
<dbReference type="PANTHER" id="PTHR47234:SF2">
    <property type="entry name" value="TONB-DEPENDENT RECEPTOR"/>
    <property type="match status" value="1"/>
</dbReference>
<dbReference type="SUPFAM" id="SSF56935">
    <property type="entry name" value="Porins"/>
    <property type="match status" value="1"/>
</dbReference>
<comment type="similarity">
    <text evidence="8 9">Belongs to the TonB-dependent receptor family.</text>
</comment>
<dbReference type="Proteomes" id="UP001248581">
    <property type="component" value="Chromosome"/>
</dbReference>